<evidence type="ECO:0000256" key="2">
    <source>
        <dbReference type="ARBA" id="ARBA00023277"/>
    </source>
</evidence>
<dbReference type="EMBL" id="QRUB01000001">
    <property type="protein sequence ID" value="RGR30125.1"/>
    <property type="molecule type" value="Genomic_DNA"/>
</dbReference>
<dbReference type="InterPro" id="IPR001701">
    <property type="entry name" value="Glyco_hydro_9"/>
</dbReference>
<gene>
    <name evidence="8" type="ORF">DW853_01880</name>
    <name evidence="7" type="ORF">DWY58_02475</name>
    <name evidence="9" type="ORF">DWZ78_05635</name>
    <name evidence="6" type="ORF">DXC34_00375</name>
</gene>
<keyword evidence="6" id="KW-0378">Hydrolase</keyword>
<evidence type="ECO:0000313" key="12">
    <source>
        <dbReference type="Proteomes" id="UP000284604"/>
    </source>
</evidence>
<dbReference type="InterPro" id="IPR008928">
    <property type="entry name" value="6-hairpin_glycosidase_sf"/>
</dbReference>
<protein>
    <submittedName>
        <fullName evidence="6">Glycoside hydrolase</fullName>
    </submittedName>
</protein>
<dbReference type="InterPro" id="IPR014756">
    <property type="entry name" value="Ig_E-set"/>
</dbReference>
<comment type="caution">
    <text evidence="6">The sequence shown here is derived from an EMBL/GenBank/DDBJ whole genome shotgun (WGS) entry which is preliminary data.</text>
</comment>
<evidence type="ECO:0000313" key="10">
    <source>
        <dbReference type="Proteomes" id="UP000261223"/>
    </source>
</evidence>
<dbReference type="GO" id="GO:0000272">
    <property type="term" value="P:polysaccharide catabolic process"/>
    <property type="evidence" value="ECO:0007669"/>
    <property type="project" value="UniProtKB-KW"/>
</dbReference>
<dbReference type="EMBL" id="QSHQ01000002">
    <property type="protein sequence ID" value="RHC33327.1"/>
    <property type="molecule type" value="Genomic_DNA"/>
</dbReference>
<evidence type="ECO:0000313" key="11">
    <source>
        <dbReference type="Proteomes" id="UP000284161"/>
    </source>
</evidence>
<comment type="similarity">
    <text evidence="1">Belongs to the glycosyl hydrolase 9 (cellulase E) family.</text>
</comment>
<dbReference type="Proteomes" id="UP000285305">
    <property type="component" value="Unassembled WGS sequence"/>
</dbReference>
<feature type="domain" description="Cellulase Ig-like" evidence="5">
    <location>
        <begin position="278"/>
        <end position="362"/>
    </location>
</feature>
<evidence type="ECO:0000313" key="13">
    <source>
        <dbReference type="Proteomes" id="UP000285305"/>
    </source>
</evidence>
<organism evidence="6 10">
    <name type="scientific">Bacteroides stercoris</name>
    <dbReference type="NCBI Taxonomy" id="46506"/>
    <lineage>
        <taxon>Bacteria</taxon>
        <taxon>Pseudomonadati</taxon>
        <taxon>Bacteroidota</taxon>
        <taxon>Bacteroidia</taxon>
        <taxon>Bacteroidales</taxon>
        <taxon>Bacteroidaceae</taxon>
        <taxon>Bacteroides</taxon>
    </lineage>
</organism>
<name>A0A3E4UU46_BACSE</name>
<dbReference type="Proteomes" id="UP000284604">
    <property type="component" value="Unassembled WGS sequence"/>
</dbReference>
<evidence type="ECO:0000259" key="4">
    <source>
        <dbReference type="Pfam" id="PF00759"/>
    </source>
</evidence>
<sequence length="828" mass="92800">MKKRYSLFSLLYGKVILPLIGFALFGACRQDGSPSFTQVNDLMLNDSSYFETRGLNYFVFSNKYDAMFDDSKISAVEIIHHGLRTATNGDVRLNPTPGQWDKLPVFINRTVDKAAKRIDVSLEYPQYAFAYTLTGEARDGGFYLSVSADKVLPDSLVGVAGLNMEFFPPVFFGHSYLMDGRPGLFPTSAADNMTVINGIVEPTPMAAGTVIEIAPDAPSKHITIRTTLPDSKLMLFDGRNKQQNGTFVVRTLLPAGKTGKIAEWFIQAETNTRWLRTPTISYSQVGYHPAQQKMAVIELDKNDKPLSDITLYKVNSDGSLTAALSSKPVIWGMYTRYNYLQFDFSQVEEPGIYKLAYGDQTSGPFPIDANVYQRAWYPTLDVFMPVQMDHMFVREAYRVWHGAAHLDDARQAPVNYSHWDGWSQGASTDNRFKPGQHIPGLNVGGWFDAGDFDIQTPSQQQTVQSLTDIWEEFAPAHDETTVDQQAHYTEIHLPDGKPDVLQQIEHGVLQLAAQVNAIGYAIPGINESHLYQYRHLGDAVTKTDGTAGNADDRMAFTNRTPALNYGTAAALAASARVLPALNPSLASEALRIAEFIWKDEHNRKAGKEEESPTPFNRFQQLTASECHAAFELWRATGNAMYKARVDELLPELTRQFNRNAALIVRLAPFMDDTFKQQVKPQIKAYIAQQTKLETLNPFGIGISLNSWAGNAMILRNGIINYQILKLFPELGSPELVFRNLNYIYGCHPYHNRSFVSGVGAQPKRVAYGNNRADHSFIPGGIVPGIRLLKPDFPENRDDYQFHWSENEYVIPLAPDYIYLVHAVNRLLE</sequence>
<dbReference type="PROSITE" id="PS51257">
    <property type="entry name" value="PROKAR_LIPOPROTEIN"/>
    <property type="match status" value="1"/>
</dbReference>
<dbReference type="InterPro" id="IPR012341">
    <property type="entry name" value="6hp_glycosidase-like_sf"/>
</dbReference>
<evidence type="ECO:0000256" key="3">
    <source>
        <dbReference type="ARBA" id="ARBA00023326"/>
    </source>
</evidence>
<dbReference type="Pfam" id="PF00759">
    <property type="entry name" value="Glyco_hydro_9"/>
    <property type="match status" value="1"/>
</dbReference>
<evidence type="ECO:0000313" key="6">
    <source>
        <dbReference type="EMBL" id="RGM16213.1"/>
    </source>
</evidence>
<keyword evidence="3" id="KW-0624">Polysaccharide degradation</keyword>
<dbReference type="CDD" id="cd02850">
    <property type="entry name" value="E_set_Cellulase_N"/>
    <property type="match status" value="1"/>
</dbReference>
<evidence type="ECO:0000259" key="5">
    <source>
        <dbReference type="Pfam" id="PF02927"/>
    </source>
</evidence>
<dbReference type="Pfam" id="PF02927">
    <property type="entry name" value="CelD_N"/>
    <property type="match status" value="1"/>
</dbReference>
<accession>A0A3E4UU46</accession>
<evidence type="ECO:0000313" key="9">
    <source>
        <dbReference type="EMBL" id="RHM20303.1"/>
    </source>
</evidence>
<dbReference type="SUPFAM" id="SSF81296">
    <property type="entry name" value="E set domains"/>
    <property type="match status" value="1"/>
</dbReference>
<dbReference type="AlphaFoldDB" id="A0A3E4UU46"/>
<dbReference type="Proteomes" id="UP000261223">
    <property type="component" value="Unassembled WGS sequence"/>
</dbReference>
<proteinExistence type="inferred from homology"/>
<dbReference type="GO" id="GO:0008810">
    <property type="term" value="F:cellulase activity"/>
    <property type="evidence" value="ECO:0007669"/>
    <property type="project" value="InterPro"/>
</dbReference>
<feature type="domain" description="Glycoside hydrolase family 9" evidence="4">
    <location>
        <begin position="400"/>
        <end position="766"/>
    </location>
</feature>
<dbReference type="EMBL" id="QRPN01000004">
    <property type="protein sequence ID" value="RHM20303.1"/>
    <property type="molecule type" value="Genomic_DNA"/>
</dbReference>
<dbReference type="InterPro" id="IPR013783">
    <property type="entry name" value="Ig-like_fold"/>
</dbReference>
<dbReference type="SUPFAM" id="SSF48208">
    <property type="entry name" value="Six-hairpin glycosidases"/>
    <property type="match status" value="1"/>
</dbReference>
<dbReference type="InterPro" id="IPR004197">
    <property type="entry name" value="Cellulase_Ig-like"/>
</dbReference>
<evidence type="ECO:0000313" key="7">
    <source>
        <dbReference type="EMBL" id="RGR30125.1"/>
    </source>
</evidence>
<dbReference type="Gene3D" id="1.50.10.10">
    <property type="match status" value="1"/>
</dbReference>
<dbReference type="Gene3D" id="2.60.40.10">
    <property type="entry name" value="Immunoglobulins"/>
    <property type="match status" value="1"/>
</dbReference>
<evidence type="ECO:0000313" key="8">
    <source>
        <dbReference type="EMBL" id="RHC33327.1"/>
    </source>
</evidence>
<reference evidence="10 11" key="1">
    <citation type="submission" date="2018-08" db="EMBL/GenBank/DDBJ databases">
        <title>A genome reference for cultivated species of the human gut microbiota.</title>
        <authorList>
            <person name="Zou Y."/>
            <person name="Xue W."/>
            <person name="Luo G."/>
        </authorList>
    </citation>
    <scope>NUCLEOTIDE SEQUENCE [LARGE SCALE GENOMIC DNA]</scope>
    <source>
        <strain evidence="7 11">AF25-6</strain>
        <strain evidence="9 12">AF35-20</strain>
        <strain evidence="8 13">AM36-9BH</strain>
        <strain evidence="6 10">TF03-6</strain>
    </source>
</reference>
<dbReference type="Proteomes" id="UP000284161">
    <property type="component" value="Unassembled WGS sequence"/>
</dbReference>
<evidence type="ECO:0000256" key="1">
    <source>
        <dbReference type="ARBA" id="ARBA00007072"/>
    </source>
</evidence>
<keyword evidence="2" id="KW-0119">Carbohydrate metabolism</keyword>
<dbReference type="EMBL" id="QSSV01000001">
    <property type="protein sequence ID" value="RGM16213.1"/>
    <property type="molecule type" value="Genomic_DNA"/>
</dbReference>
<dbReference type="RefSeq" id="WP_117667657.1">
    <property type="nucleotide sequence ID" value="NZ_BAABYC010000001.1"/>
</dbReference>